<sequence>MSTSSSFEVSVFPFLSSLEREPKPSYYRQWVDEEVLFQASFYSSPLISHYISEKTWCEAKYASHFQVVACFPIDRVCHPPFHGEHDFTYMYEPVFRLLGVTLPFYHFEAKVLWVLRLAPSQLHPSGWAVIQAFRLICRFFRVVPTASLLPYFYQSNASTPASWVRLVSRTVRDLFSEYNLPSHAFRPWFFKVYASERRLFATIAKSFPLHWQHVPSVDKVLILSQEDQTWVPFLEALPRGMDYATLVRMAPNLDAMTRFKDYLRDQKFNFRPILAQAKMLMCARADALARNEALPRVNLGDFDHTPPLRIAPVSVCTKMLRETASHPEVETYPINPSLPPVPFGPLGSGSACAANADPSALLPPGFPCTRDCQFLSSFGLVAFLDMMMSQHAQFFAALYAWKSEILDWDHLKSQQARDSSEIARLTQELRDAKHSLASLRSEITSNGTRNTLLLQELDSIRADRDALRLTLAHREGDWAAEKAYSTKLSEALDQANEDRNEAECQVTIVELDMSEAQARADALLSELVANEELLAKARDADFV</sequence>
<organism evidence="2 3">
    <name type="scientific">Mucuna pruriens</name>
    <name type="common">Velvet bean</name>
    <name type="synonym">Dolichos pruriens</name>
    <dbReference type="NCBI Taxonomy" id="157652"/>
    <lineage>
        <taxon>Eukaryota</taxon>
        <taxon>Viridiplantae</taxon>
        <taxon>Streptophyta</taxon>
        <taxon>Embryophyta</taxon>
        <taxon>Tracheophyta</taxon>
        <taxon>Spermatophyta</taxon>
        <taxon>Magnoliopsida</taxon>
        <taxon>eudicotyledons</taxon>
        <taxon>Gunneridae</taxon>
        <taxon>Pentapetalae</taxon>
        <taxon>rosids</taxon>
        <taxon>fabids</taxon>
        <taxon>Fabales</taxon>
        <taxon>Fabaceae</taxon>
        <taxon>Papilionoideae</taxon>
        <taxon>50 kb inversion clade</taxon>
        <taxon>NPAAA clade</taxon>
        <taxon>indigoferoid/millettioid clade</taxon>
        <taxon>Phaseoleae</taxon>
        <taxon>Mucuna</taxon>
    </lineage>
</organism>
<dbReference type="OrthoDB" id="1436780at2759"/>
<proteinExistence type="predicted"/>
<name>A0A371E7X0_MUCPR</name>
<accession>A0A371E7X0</accession>
<feature type="coiled-coil region" evidence="1">
    <location>
        <begin position="485"/>
        <end position="519"/>
    </location>
</feature>
<evidence type="ECO:0000313" key="2">
    <source>
        <dbReference type="EMBL" id="RDX62136.1"/>
    </source>
</evidence>
<evidence type="ECO:0008006" key="4">
    <source>
        <dbReference type="Google" id="ProtNLM"/>
    </source>
</evidence>
<evidence type="ECO:0000256" key="1">
    <source>
        <dbReference type="SAM" id="Coils"/>
    </source>
</evidence>
<dbReference type="EMBL" id="QJKJ01015659">
    <property type="protein sequence ID" value="RDX62136.1"/>
    <property type="molecule type" value="Genomic_DNA"/>
</dbReference>
<keyword evidence="1" id="KW-0175">Coiled coil</keyword>
<evidence type="ECO:0000313" key="3">
    <source>
        <dbReference type="Proteomes" id="UP000257109"/>
    </source>
</evidence>
<dbReference type="AlphaFoldDB" id="A0A371E7X0"/>
<comment type="caution">
    <text evidence="2">The sequence shown here is derived from an EMBL/GenBank/DDBJ whole genome shotgun (WGS) entry which is preliminary data.</text>
</comment>
<protein>
    <recommendedName>
        <fullName evidence="4">Transposase (Putative), gypsy type</fullName>
    </recommendedName>
</protein>
<keyword evidence="3" id="KW-1185">Reference proteome</keyword>
<dbReference type="Proteomes" id="UP000257109">
    <property type="component" value="Unassembled WGS sequence"/>
</dbReference>
<feature type="non-terminal residue" evidence="2">
    <location>
        <position position="1"/>
    </location>
</feature>
<reference evidence="2" key="1">
    <citation type="submission" date="2018-05" db="EMBL/GenBank/DDBJ databases">
        <title>Draft genome of Mucuna pruriens seed.</title>
        <authorList>
            <person name="Nnadi N.E."/>
            <person name="Vos R."/>
            <person name="Hasami M.H."/>
            <person name="Devisetty U.K."/>
            <person name="Aguiy J.C."/>
        </authorList>
    </citation>
    <scope>NUCLEOTIDE SEQUENCE [LARGE SCALE GENOMIC DNA]</scope>
    <source>
        <strain evidence="2">JCA_2017</strain>
    </source>
</reference>
<gene>
    <name evidence="2" type="ORF">CR513_59557</name>
</gene>